<accession>A0A816HDA9</accession>
<keyword evidence="3" id="KW-1185">Reference proteome</keyword>
<evidence type="ECO:0000313" key="3">
    <source>
        <dbReference type="Proteomes" id="UP000663828"/>
    </source>
</evidence>
<dbReference type="AlphaFoldDB" id="A0A816HDA9"/>
<evidence type="ECO:0000256" key="1">
    <source>
        <dbReference type="SAM" id="MobiDB-lite"/>
    </source>
</evidence>
<comment type="caution">
    <text evidence="2">The sequence shown here is derived from an EMBL/GenBank/DDBJ whole genome shotgun (WGS) entry which is preliminary data.</text>
</comment>
<sequence length="321" mass="34627">MPRQGETGQAAGPAIQQTTSSGAPNVVYIPRNVYVPVIKPVFVPRERVIVRPQVIHVARPVLVDRPVPVTQRPIIIDREKPVPVPVRGAGHESTSGKSTKEEYVYRDNLPVAYGGRCAEYAGGVDYGYTPTQQEQQYTTSGHEMASVYQEATSIPDPFQHSQSAAQLNIQQGVASGASSGGYHESYSNLVRTNSASAVNGVPISCSAPIEVLDATINNTWQRTDKSTLVRRYGRPAYDIVQKTDQVEQQMYQELRQRNGNDAFQRPGSSASYGSGSGVGGHPGYAASTGSYSSIPLGDLKHFNPEGIPHQGSAPIPVSMNY</sequence>
<feature type="region of interest" description="Disordered" evidence="1">
    <location>
        <begin position="1"/>
        <end position="21"/>
    </location>
</feature>
<protein>
    <submittedName>
        <fullName evidence="2">Uncharacterized protein</fullName>
    </submittedName>
</protein>
<organism evidence="2 3">
    <name type="scientific">Adineta ricciae</name>
    <name type="common">Rotifer</name>
    <dbReference type="NCBI Taxonomy" id="249248"/>
    <lineage>
        <taxon>Eukaryota</taxon>
        <taxon>Metazoa</taxon>
        <taxon>Spiralia</taxon>
        <taxon>Gnathifera</taxon>
        <taxon>Rotifera</taxon>
        <taxon>Eurotatoria</taxon>
        <taxon>Bdelloidea</taxon>
        <taxon>Adinetida</taxon>
        <taxon>Adinetidae</taxon>
        <taxon>Adineta</taxon>
    </lineage>
</organism>
<gene>
    <name evidence="2" type="ORF">XAT740_LOCUS61431</name>
</gene>
<dbReference type="EMBL" id="CAJNOR010016136">
    <property type="protein sequence ID" value="CAF1684267.1"/>
    <property type="molecule type" value="Genomic_DNA"/>
</dbReference>
<dbReference type="Proteomes" id="UP000663828">
    <property type="component" value="Unassembled WGS sequence"/>
</dbReference>
<reference evidence="2" key="1">
    <citation type="submission" date="2021-02" db="EMBL/GenBank/DDBJ databases">
        <authorList>
            <person name="Nowell W R."/>
        </authorList>
    </citation>
    <scope>NUCLEOTIDE SEQUENCE</scope>
</reference>
<proteinExistence type="predicted"/>
<name>A0A816HDA9_ADIRI</name>
<feature type="region of interest" description="Disordered" evidence="1">
    <location>
        <begin position="259"/>
        <end position="278"/>
    </location>
</feature>
<feature type="region of interest" description="Disordered" evidence="1">
    <location>
        <begin position="302"/>
        <end position="321"/>
    </location>
</feature>
<evidence type="ECO:0000313" key="2">
    <source>
        <dbReference type="EMBL" id="CAF1684267.1"/>
    </source>
</evidence>